<dbReference type="GO" id="GO:0004386">
    <property type="term" value="F:helicase activity"/>
    <property type="evidence" value="ECO:0007669"/>
    <property type="project" value="UniProtKB-KW"/>
</dbReference>
<dbReference type="InterPro" id="IPR014001">
    <property type="entry name" value="Helicase_ATP-bd"/>
</dbReference>
<dbReference type="Gene3D" id="3.40.50.300">
    <property type="entry name" value="P-loop containing nucleotide triphosphate hydrolases"/>
    <property type="match status" value="2"/>
</dbReference>
<keyword evidence="1" id="KW-0547">Nucleotide-binding</keyword>
<evidence type="ECO:0000259" key="6">
    <source>
        <dbReference type="PROSITE" id="PS51194"/>
    </source>
</evidence>
<dbReference type="KEGG" id="tbi:Tbis_2108"/>
<dbReference type="InterPro" id="IPR021904">
    <property type="entry name" value="DUF3516"/>
</dbReference>
<proteinExistence type="predicted"/>
<dbReference type="SUPFAM" id="SSF52540">
    <property type="entry name" value="P-loop containing nucleoside triphosphate hydrolases"/>
    <property type="match status" value="1"/>
</dbReference>
<reference evidence="7 8" key="1">
    <citation type="submission" date="2010-01" db="EMBL/GenBank/DDBJ databases">
        <title>The complete genome of Thermobispora bispora DSM 43833.</title>
        <authorList>
            <consortium name="US DOE Joint Genome Institute (JGI-PGF)"/>
            <person name="Lucas S."/>
            <person name="Copeland A."/>
            <person name="Lapidus A."/>
            <person name="Glavina del Rio T."/>
            <person name="Dalin E."/>
            <person name="Tice H."/>
            <person name="Bruce D."/>
            <person name="Goodwin L."/>
            <person name="Pitluck S."/>
            <person name="Kyrpides N."/>
            <person name="Mavromatis K."/>
            <person name="Ivanova N."/>
            <person name="Mikhailova N."/>
            <person name="Chertkov O."/>
            <person name="Brettin T."/>
            <person name="Detter J.C."/>
            <person name="Han C."/>
            <person name="Larimer F."/>
            <person name="Land M."/>
            <person name="Hauser L."/>
            <person name="Markowitz V."/>
            <person name="Cheng J.-F."/>
            <person name="Hugenholtz P."/>
            <person name="Woyke T."/>
            <person name="Wu D."/>
            <person name="Jando M."/>
            <person name="Schneider S."/>
            <person name="Klenk H.-P."/>
            <person name="Eisen J.A."/>
        </authorList>
    </citation>
    <scope>NUCLEOTIDE SEQUENCE [LARGE SCALE GENOMIC DNA]</scope>
    <source>
        <strain evidence="8">ATCC 19993 / DSM 43833 / CBS 139.67 / JCM 10125 / KCTC 9307 / NBRC 14880 / R51</strain>
    </source>
</reference>
<keyword evidence="3 7" id="KW-0347">Helicase</keyword>
<dbReference type="HOGENOM" id="CLU_017075_0_0_11"/>
<dbReference type="InterPro" id="IPR001650">
    <property type="entry name" value="Helicase_C-like"/>
</dbReference>
<dbReference type="PANTHER" id="PTHR12131">
    <property type="entry name" value="ATP-DEPENDENT RNA AND DNA HELICASE"/>
    <property type="match status" value="1"/>
</dbReference>
<dbReference type="InterPro" id="IPR011545">
    <property type="entry name" value="DEAD/DEAH_box_helicase_dom"/>
</dbReference>
<protein>
    <submittedName>
        <fullName evidence="7">DEAD/DEAH box helicase domain protein</fullName>
    </submittedName>
</protein>
<evidence type="ECO:0000256" key="1">
    <source>
        <dbReference type="ARBA" id="ARBA00022741"/>
    </source>
</evidence>
<evidence type="ECO:0000256" key="2">
    <source>
        <dbReference type="ARBA" id="ARBA00022801"/>
    </source>
</evidence>
<dbReference type="eggNOG" id="COG4581">
    <property type="taxonomic scope" value="Bacteria"/>
</dbReference>
<feature type="domain" description="Helicase C-terminal" evidence="6">
    <location>
        <begin position="239"/>
        <end position="419"/>
    </location>
</feature>
<keyword evidence="2" id="KW-0378">Hydrolase</keyword>
<evidence type="ECO:0000256" key="4">
    <source>
        <dbReference type="ARBA" id="ARBA00022840"/>
    </source>
</evidence>
<dbReference type="GO" id="GO:0003676">
    <property type="term" value="F:nucleic acid binding"/>
    <property type="evidence" value="ECO:0007669"/>
    <property type="project" value="InterPro"/>
</dbReference>
<dbReference type="SMART" id="SM00487">
    <property type="entry name" value="DEXDc"/>
    <property type="match status" value="1"/>
</dbReference>
<sequence length="832" mass="93327">MSENQSLIQRLPRDPDPDSVFDAFVRWNADRGITLYPAQEEALIEVVSGHNVIVATPTGSGKSLVAAGAHFAALARDEVSFYTAPIKALVSEKFFDLCALFGSENVGMMTGDASVNIDAPIICCTAEILAQIALRDGADADVGTVIMDEFHFYSEPDRGWAWQVPLLELPQAQFVLMSATLGDMSRFEKDLTRRTGRPTTVVKSAERPVPLVYSYRKTPLHETIEELLANDQAPIYVVHFTQAAAMERAQALTSINVCTKAEKEAIAKEIGNFRFTTRFGRTLSRLVRHGIGVHHAGMLPKYRRLVERLAQAGLLKVICGTDTLGVGVNIPIRTVLFTALSKFDGSRVRRLRAREFHQIAGRAGRAGFDTVGYVVCQAPEYVIENERALAKIGDDPKKRRNFVRKKPPEGFVGWSEETFQKLQESEPEPLVSRFKVTNAMLLAVINRPGDCFQAMKRLLTDNHEDRKAQRRHISHAIAIYRSLLAGGIVETLPEPDEYGRRARLTVDLGEDFALNQALATFAVSTFRLLDPESPTYALDIVSVVESTLDDPRSILQAQLNKERADAVARMKAEGLDYEERMERLAEITYPMPLADLLFGAYEEYRRGHPWVADHAVSPKSIVRDMYERAMTFTEYVQYYEIARSEGTLLRYLTDAYRTLSRTVPTQYRNDELVDLIEWLGEMVRQVDSSLIDEWEKLANPEAAAQEEETEAPARPVTGNPRAFRVMVRNAMFRLVELAALDKEEELTELHPEIDWGAALDAYYDEHDEILTGPDARGPHLLMIEEGKDVWRVRQIIDDPAGDHDWGISAEVDLAASDAEGQAVIRVTAFDRL</sequence>
<dbReference type="SMART" id="SM00490">
    <property type="entry name" value="HELICc"/>
    <property type="match status" value="1"/>
</dbReference>
<dbReference type="GO" id="GO:0005524">
    <property type="term" value="F:ATP binding"/>
    <property type="evidence" value="ECO:0007669"/>
    <property type="project" value="UniProtKB-KW"/>
</dbReference>
<dbReference type="RefSeq" id="WP_013132352.1">
    <property type="nucleotide sequence ID" value="NC_014165.1"/>
</dbReference>
<dbReference type="PROSITE" id="PS51194">
    <property type="entry name" value="HELICASE_CTER"/>
    <property type="match status" value="1"/>
</dbReference>
<gene>
    <name evidence="7" type="ordered locus">Tbis_2108</name>
</gene>
<accession>D6Y2H0</accession>
<evidence type="ECO:0000259" key="5">
    <source>
        <dbReference type="PROSITE" id="PS51192"/>
    </source>
</evidence>
<keyword evidence="4" id="KW-0067">ATP-binding</keyword>
<dbReference type="FunFam" id="3.40.50.300:FF:000922">
    <property type="entry name" value="DEAD/DEAH box helicase"/>
    <property type="match status" value="1"/>
</dbReference>
<evidence type="ECO:0000313" key="8">
    <source>
        <dbReference type="Proteomes" id="UP000006640"/>
    </source>
</evidence>
<dbReference type="PANTHER" id="PTHR12131:SF1">
    <property type="entry name" value="ATP-DEPENDENT RNA HELICASE SUPV3L1, MITOCHONDRIAL-RELATED"/>
    <property type="match status" value="1"/>
</dbReference>
<dbReference type="PROSITE" id="PS51192">
    <property type="entry name" value="HELICASE_ATP_BIND_1"/>
    <property type="match status" value="1"/>
</dbReference>
<dbReference type="Pfam" id="PF00271">
    <property type="entry name" value="Helicase_C"/>
    <property type="match status" value="1"/>
</dbReference>
<dbReference type="InterPro" id="IPR027417">
    <property type="entry name" value="P-loop_NTPase"/>
</dbReference>
<dbReference type="Proteomes" id="UP000006640">
    <property type="component" value="Chromosome"/>
</dbReference>
<feature type="domain" description="Helicase ATP-binding" evidence="5">
    <location>
        <begin position="43"/>
        <end position="199"/>
    </location>
</feature>
<dbReference type="EMBL" id="CP001874">
    <property type="protein sequence ID" value="ADG88819.1"/>
    <property type="molecule type" value="Genomic_DNA"/>
</dbReference>
<organism evidence="7 8">
    <name type="scientific">Thermobispora bispora (strain ATCC 19993 / DSM 43833 / CBS 139.67 / JCM 10125 / KCTC 9307 / NBRC 14880 / R51)</name>
    <dbReference type="NCBI Taxonomy" id="469371"/>
    <lineage>
        <taxon>Bacteria</taxon>
        <taxon>Bacillati</taxon>
        <taxon>Actinomycetota</taxon>
        <taxon>Actinomycetes</taxon>
        <taxon>Streptosporangiales</taxon>
        <taxon>Streptosporangiaceae</taxon>
        <taxon>Thermobispora</taxon>
    </lineage>
</organism>
<dbReference type="GO" id="GO:0016787">
    <property type="term" value="F:hydrolase activity"/>
    <property type="evidence" value="ECO:0007669"/>
    <property type="project" value="UniProtKB-KW"/>
</dbReference>
<dbReference type="Pfam" id="PF00270">
    <property type="entry name" value="DEAD"/>
    <property type="match status" value="1"/>
</dbReference>
<dbReference type="STRING" id="469371.Tbis_2108"/>
<evidence type="ECO:0000313" key="7">
    <source>
        <dbReference type="EMBL" id="ADG88819.1"/>
    </source>
</evidence>
<dbReference type="InterPro" id="IPR050699">
    <property type="entry name" value="RNA-DNA_Helicase"/>
</dbReference>
<keyword evidence="8" id="KW-1185">Reference proteome</keyword>
<evidence type="ECO:0000256" key="3">
    <source>
        <dbReference type="ARBA" id="ARBA00022806"/>
    </source>
</evidence>
<dbReference type="Pfam" id="PF12029">
    <property type="entry name" value="DUF3516"/>
    <property type="match status" value="1"/>
</dbReference>
<name>D6Y2H0_THEBD</name>
<dbReference type="AlphaFoldDB" id="D6Y2H0"/>